<dbReference type="InterPro" id="IPR029058">
    <property type="entry name" value="AB_hydrolase_fold"/>
</dbReference>
<dbReference type="Gene3D" id="3.40.50.1820">
    <property type="entry name" value="alpha/beta hydrolase"/>
    <property type="match status" value="1"/>
</dbReference>
<dbReference type="Proteomes" id="UP001172728">
    <property type="component" value="Unassembled WGS sequence"/>
</dbReference>
<organism evidence="2 3">
    <name type="scientific">Demequina litoralis</name>
    <dbReference type="NCBI Taxonomy" id="3051660"/>
    <lineage>
        <taxon>Bacteria</taxon>
        <taxon>Bacillati</taxon>
        <taxon>Actinomycetota</taxon>
        <taxon>Actinomycetes</taxon>
        <taxon>Micrococcales</taxon>
        <taxon>Demequinaceae</taxon>
        <taxon>Demequina</taxon>
    </lineage>
</organism>
<dbReference type="SUPFAM" id="SSF53474">
    <property type="entry name" value="alpha/beta-Hydrolases"/>
    <property type="match status" value="1"/>
</dbReference>
<gene>
    <name evidence="2" type="ORF">QQX09_10330</name>
</gene>
<evidence type="ECO:0000259" key="1">
    <source>
        <dbReference type="Pfam" id="PF12697"/>
    </source>
</evidence>
<dbReference type="InterPro" id="IPR000073">
    <property type="entry name" value="AB_hydrolase_1"/>
</dbReference>
<sequence>MLTHTLTLREREQVDAANSADGPAVVLLHELWALVDAWEPWRDRLGEHGFTTVAVEWPREPETFEEALADPDAVAGVSLADVREHAAMVVGALRERPLLVGHGVGALTAQQLAGKGLARATVAIAPAPMKGSTRAPDSMLQAAAPVLRDPQNRDRAIRLTFPEFRYAYANAVNVDEARTLWETRHVPGSARVGFELASLRRDPRAPASVDTVNRERGPMLVVSAGRSRLVDPAISAETFRIQSRNPCETEFLDLPDRGHTLLIDSGWAEVADHVIAYLERQR</sequence>
<dbReference type="GO" id="GO:0016787">
    <property type="term" value="F:hydrolase activity"/>
    <property type="evidence" value="ECO:0007669"/>
    <property type="project" value="UniProtKB-KW"/>
</dbReference>
<dbReference type="Pfam" id="PF12697">
    <property type="entry name" value="Abhydrolase_6"/>
    <property type="match status" value="1"/>
</dbReference>
<dbReference type="RefSeq" id="WP_301134292.1">
    <property type="nucleotide sequence ID" value="NZ_JAUHPW010000007.1"/>
</dbReference>
<name>A0ABT8GAT2_9MICO</name>
<dbReference type="EMBL" id="JAUHPW010000007">
    <property type="protein sequence ID" value="MDN4476251.1"/>
    <property type="molecule type" value="Genomic_DNA"/>
</dbReference>
<evidence type="ECO:0000313" key="3">
    <source>
        <dbReference type="Proteomes" id="UP001172728"/>
    </source>
</evidence>
<reference evidence="2" key="1">
    <citation type="submission" date="2023-06" db="EMBL/GenBank/DDBJ databases">
        <title>Sysu t00192.</title>
        <authorList>
            <person name="Gao L."/>
            <person name="Fang B.-Z."/>
            <person name="Li W.-J."/>
        </authorList>
    </citation>
    <scope>NUCLEOTIDE SEQUENCE</scope>
    <source>
        <strain evidence="2">SYSU T00192</strain>
    </source>
</reference>
<protein>
    <submittedName>
        <fullName evidence="2">Alpha/beta hydrolase</fullName>
    </submittedName>
</protein>
<feature type="domain" description="AB hydrolase-1" evidence="1">
    <location>
        <begin position="25"/>
        <end position="272"/>
    </location>
</feature>
<proteinExistence type="predicted"/>
<accession>A0ABT8GAT2</accession>
<comment type="caution">
    <text evidence="2">The sequence shown here is derived from an EMBL/GenBank/DDBJ whole genome shotgun (WGS) entry which is preliminary data.</text>
</comment>
<keyword evidence="3" id="KW-1185">Reference proteome</keyword>
<evidence type="ECO:0000313" key="2">
    <source>
        <dbReference type="EMBL" id="MDN4476251.1"/>
    </source>
</evidence>
<keyword evidence="2" id="KW-0378">Hydrolase</keyword>